<dbReference type="Gene3D" id="3.30.9.10">
    <property type="entry name" value="D-Amino Acid Oxidase, subunit A, domain 2"/>
    <property type="match status" value="1"/>
</dbReference>
<organism evidence="7 8">
    <name type="scientific">Phyllosticta citriasiana</name>
    <dbReference type="NCBI Taxonomy" id="595635"/>
    <lineage>
        <taxon>Eukaryota</taxon>
        <taxon>Fungi</taxon>
        <taxon>Dikarya</taxon>
        <taxon>Ascomycota</taxon>
        <taxon>Pezizomycotina</taxon>
        <taxon>Dothideomycetes</taxon>
        <taxon>Dothideomycetes incertae sedis</taxon>
        <taxon>Botryosphaeriales</taxon>
        <taxon>Phyllostictaceae</taxon>
        <taxon>Phyllosticta</taxon>
    </lineage>
</organism>
<dbReference type="Proteomes" id="UP001363622">
    <property type="component" value="Unassembled WGS sequence"/>
</dbReference>
<dbReference type="InterPro" id="IPR036188">
    <property type="entry name" value="FAD/NAD-bd_sf"/>
</dbReference>
<dbReference type="InterPro" id="IPR006076">
    <property type="entry name" value="FAD-dep_OxRdtase"/>
</dbReference>
<reference evidence="7 8" key="1">
    <citation type="submission" date="2024-04" db="EMBL/GenBank/DDBJ databases">
        <title>Phyllosticta paracitricarpa is synonymous to the EU quarantine fungus P. citricarpa based on phylogenomic analyses.</title>
        <authorList>
            <consortium name="Lawrence Berkeley National Laboratory"/>
            <person name="Van Ingen-Buijs V.A."/>
            <person name="Van Westerhoven A.C."/>
            <person name="Haridas S."/>
            <person name="Skiadas P."/>
            <person name="Martin F."/>
            <person name="Groenewald J.Z."/>
            <person name="Crous P.W."/>
            <person name="Seidl M.F."/>
        </authorList>
    </citation>
    <scope>NUCLEOTIDE SEQUENCE [LARGE SCALE GENOMIC DNA]</scope>
    <source>
        <strain evidence="7 8">CBS 123371</strain>
    </source>
</reference>
<accession>A0ABR1KMT9</accession>
<dbReference type="SUPFAM" id="SSF51905">
    <property type="entry name" value="FAD/NAD(P)-binding domain"/>
    <property type="match status" value="1"/>
</dbReference>
<dbReference type="EMBL" id="JBBPHU010000008">
    <property type="protein sequence ID" value="KAK7514949.1"/>
    <property type="molecule type" value="Genomic_DNA"/>
</dbReference>
<proteinExistence type="inferred from homology"/>
<gene>
    <name evidence="7" type="ORF">IWZ03DRAFT_361392</name>
</gene>
<dbReference type="Pfam" id="PF01266">
    <property type="entry name" value="DAO"/>
    <property type="match status" value="1"/>
</dbReference>
<dbReference type="PANTHER" id="PTHR10961">
    <property type="entry name" value="PEROXISOMAL SARCOSINE OXIDASE"/>
    <property type="match status" value="1"/>
</dbReference>
<evidence type="ECO:0000256" key="4">
    <source>
        <dbReference type="ARBA" id="ARBA00022827"/>
    </source>
</evidence>
<sequence length="443" mass="49856">MTSQLDHSSSILIVGCGTWGSSTALHLARRGYQNVTVLDPYPVPSAISAGNDVNKIVEQGSFSGRNNDEEHVNNQLLDDATEAWRNDDVFKSFYHDTGYIIAGTRPETIEWLHVREQPTPENGFRELNTAEEFRKTMPQGVLTGDFPGWKGWYKSTGAGWVHARKALVSAAMEAQRLGVRLVTGSPQGQVTSLIVENGDVRGAKTADGAEWRADRTVLCAGANAPQLLDMKDQLRPTAWTLSHIKMTAEEAKLYRNLPVLFNLERGFFMEPDEDNHELKICDEHPGYLNMVTDPATGKSSSVPFAKHQIPLEAEQRARQFLREAMPHLAERPFSFARICWCADTPNRAFLITPHPEHKSLILGVGDSGHGFMHIPVIGRYISDCMEGKLDERMKRSWRWRPETAENRNWKDTLHRFGGGDQVMDFQNVKNDRWTAIRPRPAAL</sequence>
<evidence type="ECO:0000256" key="5">
    <source>
        <dbReference type="ARBA" id="ARBA00023002"/>
    </source>
</evidence>
<feature type="domain" description="FAD dependent oxidoreductase" evidence="6">
    <location>
        <begin position="11"/>
        <end position="383"/>
    </location>
</feature>
<comment type="cofactor">
    <cofactor evidence="1">
        <name>FAD</name>
        <dbReference type="ChEBI" id="CHEBI:57692"/>
    </cofactor>
</comment>
<keyword evidence="3" id="KW-0285">Flavoprotein</keyword>
<evidence type="ECO:0000259" key="6">
    <source>
        <dbReference type="Pfam" id="PF01266"/>
    </source>
</evidence>
<keyword evidence="8" id="KW-1185">Reference proteome</keyword>
<comment type="similarity">
    <text evidence="2">Belongs to the MSOX/MTOX family.</text>
</comment>
<evidence type="ECO:0000256" key="3">
    <source>
        <dbReference type="ARBA" id="ARBA00022630"/>
    </source>
</evidence>
<keyword evidence="4" id="KW-0274">FAD</keyword>
<evidence type="ECO:0000313" key="7">
    <source>
        <dbReference type="EMBL" id="KAK7514949.1"/>
    </source>
</evidence>
<dbReference type="InterPro" id="IPR045170">
    <property type="entry name" value="MTOX"/>
</dbReference>
<name>A0ABR1KMT9_9PEZI</name>
<dbReference type="PANTHER" id="PTHR10961:SF24">
    <property type="entry name" value="HYPOTHETICAL FRUCTOSYL AMINE:OXYGEN OXIDOREDUCTASE (EUROFUNG)"/>
    <property type="match status" value="1"/>
</dbReference>
<keyword evidence="5" id="KW-0560">Oxidoreductase</keyword>
<protein>
    <submittedName>
        <fullName evidence="7">Fructosyl amine:oxygen oxidoreductase-like protein</fullName>
    </submittedName>
</protein>
<evidence type="ECO:0000256" key="2">
    <source>
        <dbReference type="ARBA" id="ARBA00010989"/>
    </source>
</evidence>
<evidence type="ECO:0000313" key="8">
    <source>
        <dbReference type="Proteomes" id="UP001363622"/>
    </source>
</evidence>
<evidence type="ECO:0000256" key="1">
    <source>
        <dbReference type="ARBA" id="ARBA00001974"/>
    </source>
</evidence>
<dbReference type="Gene3D" id="3.50.50.60">
    <property type="entry name" value="FAD/NAD(P)-binding domain"/>
    <property type="match status" value="1"/>
</dbReference>
<comment type="caution">
    <text evidence="7">The sequence shown here is derived from an EMBL/GenBank/DDBJ whole genome shotgun (WGS) entry which is preliminary data.</text>
</comment>